<proteinExistence type="predicted"/>
<feature type="transmembrane region" description="Helical" evidence="2">
    <location>
        <begin position="189"/>
        <end position="213"/>
    </location>
</feature>
<accession>A0A0X3BPV3</accession>
<gene>
    <name evidence="3" type="ORF">MMAB1_2746</name>
</gene>
<evidence type="ECO:0000313" key="4">
    <source>
        <dbReference type="Proteomes" id="UP000069850"/>
    </source>
</evidence>
<evidence type="ECO:0008006" key="5">
    <source>
        <dbReference type="Google" id="ProtNLM"/>
    </source>
</evidence>
<keyword evidence="2" id="KW-0472">Membrane</keyword>
<dbReference type="KEGG" id="mema:MMAB1_2746"/>
<organism evidence="3 4">
    <name type="scientific">Methanoculleus bourgensis</name>
    <dbReference type="NCBI Taxonomy" id="83986"/>
    <lineage>
        <taxon>Archaea</taxon>
        <taxon>Methanobacteriati</taxon>
        <taxon>Methanobacteriota</taxon>
        <taxon>Stenosarchaea group</taxon>
        <taxon>Methanomicrobia</taxon>
        <taxon>Methanomicrobiales</taxon>
        <taxon>Methanomicrobiaceae</taxon>
        <taxon>Methanoculleus</taxon>
    </lineage>
</organism>
<evidence type="ECO:0000313" key="3">
    <source>
        <dbReference type="EMBL" id="CVK33959.1"/>
    </source>
</evidence>
<name>A0A0X3BPV3_9EURY</name>
<evidence type="ECO:0000256" key="1">
    <source>
        <dbReference type="SAM" id="MobiDB-lite"/>
    </source>
</evidence>
<dbReference type="AlphaFoldDB" id="A0A0X3BPV3"/>
<feature type="transmembrane region" description="Helical" evidence="2">
    <location>
        <begin position="152"/>
        <end position="177"/>
    </location>
</feature>
<keyword evidence="2" id="KW-0812">Transmembrane</keyword>
<feature type="compositionally biased region" description="Basic and acidic residues" evidence="1">
    <location>
        <begin position="899"/>
        <end position="917"/>
    </location>
</feature>
<feature type="transmembrane region" description="Helical" evidence="2">
    <location>
        <begin position="62"/>
        <end position="81"/>
    </location>
</feature>
<evidence type="ECO:0000256" key="2">
    <source>
        <dbReference type="SAM" id="Phobius"/>
    </source>
</evidence>
<dbReference type="Proteomes" id="UP000069850">
    <property type="component" value="Chromosome 1"/>
</dbReference>
<dbReference type="EMBL" id="LT158599">
    <property type="protein sequence ID" value="CVK33959.1"/>
    <property type="molecule type" value="Genomic_DNA"/>
</dbReference>
<feature type="region of interest" description="Disordered" evidence="1">
    <location>
        <begin position="895"/>
        <end position="928"/>
    </location>
</feature>
<feature type="transmembrane region" description="Helical" evidence="2">
    <location>
        <begin position="105"/>
        <end position="131"/>
    </location>
</feature>
<feature type="transmembrane region" description="Helical" evidence="2">
    <location>
        <begin position="6"/>
        <end position="28"/>
    </location>
</feature>
<keyword evidence="2" id="KW-1133">Transmembrane helix</keyword>
<reference evidence="3 4" key="1">
    <citation type="submission" date="2016-01" db="EMBL/GenBank/DDBJ databases">
        <authorList>
            <person name="Manzoor S."/>
        </authorList>
    </citation>
    <scope>NUCLEOTIDE SEQUENCE [LARGE SCALE GENOMIC DNA]</scope>
    <source>
        <strain evidence="3">Methanoculleus sp MAB1</strain>
    </source>
</reference>
<protein>
    <recommendedName>
        <fullName evidence="5">DUF2254 domain-containing protein</fullName>
    </recommendedName>
</protein>
<sequence length="928" mass="103807">MLVTMSPPQTYILLCIALISVIFIAYAARTYSGYLHKKASEMDGRGEGPSRRQLFEGLESRIVLTIFLIASILIFTGWYFYHSNHIEGLSDTPGATAQTEAINEWLKQLLCCLVGCATFFISLAFVVVRLSTSAFSIRVFKSALNPLDEDKGLIWGGVFIYCFAALMCLALVATLSFQVLGLPDLKTFWGFWAIPLLLVLCVIAFEILGLFFVRAFRITQSDYIIGKELNRISSMCNNRKGNPGNPNSWDDNEVEKSLQLISNVINLSIQQYDSRSSEYGIRHLSEKMKGWIGRQDITESYIEKMTNSTKVALLQGDEITAIDIIKAVEKSVLGGCAGIAELSGTKAVGMCNIKFAGAGGLRNLFRRAFLWNGEAASLCCMNVIDAADLQKIVNQADSHNNKDTVTLTIEPLISVDDIEERFRSHMELLIESYSDLGHFSVERNYIRSAGECVRVLKVCNEELFNFYNTKDLKSKEPPQDTTDRSLTKTCDARGVAGIPNEKNGERFHMKEDLKAEKCNLYDLSAECVRSASLVSQIADKRNYETLVVRGAGKTSQMHGRLYTFLAKGHPGLSLSTEPPKLPKKLLSHYIWSIEDAGVSAANSNLEWGAIKYIECLENFGKNIFDLAGVYNDDENIKIIAILMTHTSTAIRNIGQQLAKRKFQEGSIRAMSAIRELASKMLTRGDMMWVWEDRNEGNSEKLGEDTTEKLAFVRATWNIKDIGRSAAESGIEKAVVLAADKLFTLLKEALDPAKSVWKDDSKKTEGLLSIGEGFYEISMITKEKRLQDALTRIIYYNVISVRCLAEDGKKILNEESSGEPGEIPKDNGEAPVRNIFLKTFVHLQPVDEFTVENVREYLKALTLNQNLRSYDEYKGSIDDFSASVYSYWSLRSLKQPRAPETQEEKAEPMQEPSPHEEPVLGNTSHEGKP</sequence>